<dbReference type="SUPFAM" id="SSF52467">
    <property type="entry name" value="DHS-like NAD/FAD-binding domain"/>
    <property type="match status" value="1"/>
</dbReference>
<accession>A0A176YFW5</accession>
<keyword evidence="2" id="KW-1185">Reference proteome</keyword>
<proteinExistence type="predicted"/>
<reference evidence="1 2" key="1">
    <citation type="submission" date="2016-03" db="EMBL/GenBank/DDBJ databases">
        <title>Draft Genome Sequence of the Strain BR 10245 (Bradyrhizobium sp.) isolated from nodules of Centrolobium paraense.</title>
        <authorList>
            <person name="Simoes-Araujo J.L.Sr."/>
            <person name="Barauna A.C."/>
            <person name="Silva K."/>
            <person name="Zilli J.E."/>
        </authorList>
    </citation>
    <scope>NUCLEOTIDE SEQUENCE [LARGE SCALE GENOMIC DNA]</scope>
    <source>
        <strain evidence="1 2">BR 10245</strain>
    </source>
</reference>
<dbReference type="Pfam" id="PF13289">
    <property type="entry name" value="SIR2_2"/>
    <property type="match status" value="1"/>
</dbReference>
<evidence type="ECO:0000313" key="2">
    <source>
        <dbReference type="Proteomes" id="UP000076959"/>
    </source>
</evidence>
<dbReference type="AlphaFoldDB" id="A0A176YFW5"/>
<gene>
    <name evidence="1" type="ORF">AYJ54_24375</name>
</gene>
<evidence type="ECO:0000313" key="1">
    <source>
        <dbReference type="EMBL" id="OAF04327.1"/>
    </source>
</evidence>
<comment type="caution">
    <text evidence="1">The sequence shown here is derived from an EMBL/GenBank/DDBJ whole genome shotgun (WGS) entry which is preliminary data.</text>
</comment>
<sequence length="343" mass="38597">MDGSASLKDAAVRMWERVVARGIGTPTIEDVLSHIRTLRSLCGTGSIDGFSGELLDKLDVGICVQVCEIVSKSLPTSNTPYHMLARWIRSIARDKPVEIFTTNYDLLLEQALEEERQPYFDGFVGSDSAFLDLESMIEDDLPPRWARLWKIHGSINWWMTKKNKIRRSRDKIEGEQLLIYPSHLKYDQSRQMPYYAMLDRLRIFLRSDQCVLLTCGYSFADEHINAYIAQGLSGNPNASCLAMIFNDRANARKAVELAKRHPNLTVLAADGGIVGTIDRPWESVTKDGNPAYPIAVGNDLPAWRTKASPEQCKWLLGDFAAFGEFLAHQLSSRDIEQDQADAV</sequence>
<dbReference type="EMBL" id="LUUB01000086">
    <property type="protein sequence ID" value="OAF04327.1"/>
    <property type="molecule type" value="Genomic_DNA"/>
</dbReference>
<dbReference type="InterPro" id="IPR029035">
    <property type="entry name" value="DHS-like_NAD/FAD-binding_dom"/>
</dbReference>
<organism evidence="1 2">
    <name type="scientific">Bradyrhizobium centrolobii</name>
    <dbReference type="NCBI Taxonomy" id="1505087"/>
    <lineage>
        <taxon>Bacteria</taxon>
        <taxon>Pseudomonadati</taxon>
        <taxon>Pseudomonadota</taxon>
        <taxon>Alphaproteobacteria</taxon>
        <taxon>Hyphomicrobiales</taxon>
        <taxon>Nitrobacteraceae</taxon>
        <taxon>Bradyrhizobium</taxon>
    </lineage>
</organism>
<name>A0A176YFW5_9BRAD</name>
<protein>
    <submittedName>
        <fullName evidence="1">Uncharacterized protein</fullName>
    </submittedName>
</protein>
<dbReference type="Proteomes" id="UP000076959">
    <property type="component" value="Unassembled WGS sequence"/>
</dbReference>
<dbReference type="STRING" id="1505087.AYJ54_24375"/>